<dbReference type="PANTHER" id="PTHR33048">
    <property type="entry name" value="PTH11-LIKE INTEGRAL MEMBRANE PROTEIN (AFU_ORTHOLOGUE AFUA_5G11245)"/>
    <property type="match status" value="1"/>
</dbReference>
<dbReference type="GO" id="GO:0016020">
    <property type="term" value="C:membrane"/>
    <property type="evidence" value="ECO:0007669"/>
    <property type="project" value="UniProtKB-SubCell"/>
</dbReference>
<dbReference type="PANTHER" id="PTHR33048:SF157">
    <property type="entry name" value="INTEGRAL MEMBRANE PROTEIN"/>
    <property type="match status" value="1"/>
</dbReference>
<dbReference type="OrthoDB" id="5393606at2759"/>
<evidence type="ECO:0000313" key="9">
    <source>
        <dbReference type="EMBL" id="KUI57830.1"/>
    </source>
</evidence>
<evidence type="ECO:0000256" key="4">
    <source>
        <dbReference type="ARBA" id="ARBA00023136"/>
    </source>
</evidence>
<dbReference type="STRING" id="694573.A0A194V1K3"/>
<dbReference type="InterPro" id="IPR049326">
    <property type="entry name" value="Rhodopsin_dom_fungi"/>
</dbReference>
<comment type="subcellular location">
    <subcellularLocation>
        <location evidence="1">Membrane</location>
        <topology evidence="1">Multi-pass membrane protein</topology>
    </subcellularLocation>
</comment>
<keyword evidence="3 7" id="KW-1133">Transmembrane helix</keyword>
<dbReference type="Pfam" id="PF20684">
    <property type="entry name" value="Fung_rhodopsin"/>
    <property type="match status" value="1"/>
</dbReference>
<feature type="transmembrane region" description="Helical" evidence="7">
    <location>
        <begin position="116"/>
        <end position="137"/>
    </location>
</feature>
<feature type="transmembrane region" description="Helical" evidence="7">
    <location>
        <begin position="197"/>
        <end position="218"/>
    </location>
</feature>
<keyword evidence="4 7" id="KW-0472">Membrane</keyword>
<comment type="similarity">
    <text evidence="5">Belongs to the SAT4 family.</text>
</comment>
<evidence type="ECO:0000256" key="2">
    <source>
        <dbReference type="ARBA" id="ARBA00022692"/>
    </source>
</evidence>
<feature type="region of interest" description="Disordered" evidence="6">
    <location>
        <begin position="325"/>
        <end position="347"/>
    </location>
</feature>
<evidence type="ECO:0000256" key="6">
    <source>
        <dbReference type="SAM" id="MobiDB-lite"/>
    </source>
</evidence>
<protein>
    <recommendedName>
        <fullName evidence="8">Rhodopsin domain-containing protein</fullName>
    </recommendedName>
</protein>
<gene>
    <name evidence="9" type="ORF">VP1G_05199</name>
</gene>
<evidence type="ECO:0000259" key="8">
    <source>
        <dbReference type="Pfam" id="PF20684"/>
    </source>
</evidence>
<feature type="domain" description="Rhodopsin" evidence="8">
    <location>
        <begin position="34"/>
        <end position="265"/>
    </location>
</feature>
<name>A0A194V1K3_CYTMA</name>
<feature type="transmembrane region" description="Helical" evidence="7">
    <location>
        <begin position="16"/>
        <end position="37"/>
    </location>
</feature>
<dbReference type="AlphaFoldDB" id="A0A194V1K3"/>
<feature type="transmembrane region" description="Helical" evidence="7">
    <location>
        <begin position="90"/>
        <end position="107"/>
    </location>
</feature>
<reference evidence="10" key="1">
    <citation type="submission" date="2014-12" db="EMBL/GenBank/DDBJ databases">
        <title>Genome Sequence of Valsa Canker Pathogens Uncovers a Specific Adaption of Colonization on Woody Bark.</title>
        <authorList>
            <person name="Yin Z."/>
            <person name="Liu H."/>
            <person name="Gao X."/>
            <person name="Li Z."/>
            <person name="Song N."/>
            <person name="Ke X."/>
            <person name="Dai Q."/>
            <person name="Wu Y."/>
            <person name="Sun Y."/>
            <person name="Xu J.-R."/>
            <person name="Kang Z.K."/>
            <person name="Wang L."/>
            <person name="Huang L."/>
        </authorList>
    </citation>
    <scope>NUCLEOTIDE SEQUENCE [LARGE SCALE GENOMIC DNA]</scope>
    <source>
        <strain evidence="10">SXYL134</strain>
    </source>
</reference>
<accession>A0A194V1K3</accession>
<sequence>MSDILPQTYDETPGHLVAATVVLCIIDVLAVGGRFFARKKQGAPLKADDWLSAAALFFTIGYGILILYAVSQHSLGYRIVYPPDFHESPLDFVSSQTRLAAVCIFAVDSKHAISRLLIAFIILVLAWMMGFFFAFMFQCGTHVSYQWAVPSLDMAKCPHQTPLNSSLCISDFIMDVIILLIPVPLVWQLNMTRSRRLAVVAVFTIGSVTAIASLVRMIEEINLVKYGFNPKMDQEYFLSREAYWVIVLMGTGTFSVCLPSLHPLLGSWSLAAIIHSTRRFFSFLSSKSRHGIKLQVQEASEGYDNSKRQQSGSHQHIRAFEAPVDNGYASSGKPFESGKVPRKTRSQEIYLESTTEEYSMSDMRHHNVV</sequence>
<evidence type="ECO:0000256" key="7">
    <source>
        <dbReference type="SAM" id="Phobius"/>
    </source>
</evidence>
<evidence type="ECO:0000256" key="5">
    <source>
        <dbReference type="ARBA" id="ARBA00038359"/>
    </source>
</evidence>
<feature type="transmembrane region" description="Helical" evidence="7">
    <location>
        <begin position="172"/>
        <end position="190"/>
    </location>
</feature>
<dbReference type="InterPro" id="IPR052337">
    <property type="entry name" value="SAT4-like"/>
</dbReference>
<dbReference type="Proteomes" id="UP000078576">
    <property type="component" value="Unassembled WGS sequence"/>
</dbReference>
<proteinExistence type="inferred from homology"/>
<keyword evidence="10" id="KW-1185">Reference proteome</keyword>
<dbReference type="EMBL" id="KN714705">
    <property type="protein sequence ID" value="KUI57830.1"/>
    <property type="molecule type" value="Genomic_DNA"/>
</dbReference>
<evidence type="ECO:0000256" key="3">
    <source>
        <dbReference type="ARBA" id="ARBA00022989"/>
    </source>
</evidence>
<keyword evidence="2 7" id="KW-0812">Transmembrane</keyword>
<organism evidence="9 10">
    <name type="scientific">Cytospora mali</name>
    <name type="common">Apple Valsa canker fungus</name>
    <name type="synonym">Valsa mali</name>
    <dbReference type="NCBI Taxonomy" id="578113"/>
    <lineage>
        <taxon>Eukaryota</taxon>
        <taxon>Fungi</taxon>
        <taxon>Dikarya</taxon>
        <taxon>Ascomycota</taxon>
        <taxon>Pezizomycotina</taxon>
        <taxon>Sordariomycetes</taxon>
        <taxon>Sordariomycetidae</taxon>
        <taxon>Diaporthales</taxon>
        <taxon>Cytosporaceae</taxon>
        <taxon>Cytospora</taxon>
    </lineage>
</organism>
<feature type="transmembrane region" description="Helical" evidence="7">
    <location>
        <begin position="49"/>
        <end position="70"/>
    </location>
</feature>
<feature type="transmembrane region" description="Helical" evidence="7">
    <location>
        <begin position="242"/>
        <end position="261"/>
    </location>
</feature>
<evidence type="ECO:0000313" key="10">
    <source>
        <dbReference type="Proteomes" id="UP000078576"/>
    </source>
</evidence>
<evidence type="ECO:0000256" key="1">
    <source>
        <dbReference type="ARBA" id="ARBA00004141"/>
    </source>
</evidence>